<proteinExistence type="inferred from homology"/>
<dbReference type="Gene3D" id="3.40.50.720">
    <property type="entry name" value="NAD(P)-binding Rossmann-like Domain"/>
    <property type="match status" value="1"/>
</dbReference>
<dbReference type="Pfam" id="PF13561">
    <property type="entry name" value="adh_short_C2"/>
    <property type="match status" value="1"/>
</dbReference>
<evidence type="ECO:0000313" key="3">
    <source>
        <dbReference type="EMBL" id="GAA1839927.1"/>
    </source>
</evidence>
<sequence length="241" mass="23915">MKVALVTGGGSGIGAAVVRSLAAEGARVAVVDRDLARAEEVAGDLPHAVAVAADVADPDQARRMVAAAVEAFGSLDVAVNCAGVGAGGTAPTAEIEPETWAAVRSVNLDGVFFSMRAEIPAILAAGGGAIVTVASIMGLVAHTGSAAYVAAKHGVLGLTKAAALDYATHGIRINAVAPGYVRTPLLGSQSDEYLGALAERHPVQRIATPEEVAAVVAFLCGAGAGFVTGACYPVDGGYTAR</sequence>
<dbReference type="RefSeq" id="WP_344414624.1">
    <property type="nucleotide sequence ID" value="NZ_BAAAQK010000005.1"/>
</dbReference>
<comment type="similarity">
    <text evidence="1">Belongs to the short-chain dehydrogenases/reductases (SDR) family.</text>
</comment>
<keyword evidence="4" id="KW-1185">Reference proteome</keyword>
<evidence type="ECO:0000256" key="1">
    <source>
        <dbReference type="ARBA" id="ARBA00006484"/>
    </source>
</evidence>
<dbReference type="PANTHER" id="PTHR24321:SF8">
    <property type="entry name" value="ESTRADIOL 17-BETA-DEHYDROGENASE 8-RELATED"/>
    <property type="match status" value="1"/>
</dbReference>
<gene>
    <name evidence="3" type="ORF">GCM10009836_18950</name>
</gene>
<protein>
    <submittedName>
        <fullName evidence="3">SDR family NAD(P)-dependent oxidoreductase</fullName>
    </submittedName>
</protein>
<dbReference type="SUPFAM" id="SSF51735">
    <property type="entry name" value="NAD(P)-binding Rossmann-fold domains"/>
    <property type="match status" value="1"/>
</dbReference>
<dbReference type="PRINTS" id="PR00081">
    <property type="entry name" value="GDHRDH"/>
</dbReference>
<dbReference type="PRINTS" id="PR00080">
    <property type="entry name" value="SDRFAMILY"/>
</dbReference>
<dbReference type="InterPro" id="IPR020904">
    <property type="entry name" value="Sc_DH/Rdtase_CS"/>
</dbReference>
<dbReference type="PANTHER" id="PTHR24321">
    <property type="entry name" value="DEHYDROGENASES, SHORT CHAIN"/>
    <property type="match status" value="1"/>
</dbReference>
<evidence type="ECO:0000313" key="4">
    <source>
        <dbReference type="Proteomes" id="UP001500449"/>
    </source>
</evidence>
<evidence type="ECO:0000256" key="2">
    <source>
        <dbReference type="ARBA" id="ARBA00023002"/>
    </source>
</evidence>
<organism evidence="3 4">
    <name type="scientific">Pseudonocardia ailaonensis</name>
    <dbReference type="NCBI Taxonomy" id="367279"/>
    <lineage>
        <taxon>Bacteria</taxon>
        <taxon>Bacillati</taxon>
        <taxon>Actinomycetota</taxon>
        <taxon>Actinomycetes</taxon>
        <taxon>Pseudonocardiales</taxon>
        <taxon>Pseudonocardiaceae</taxon>
        <taxon>Pseudonocardia</taxon>
    </lineage>
</organism>
<dbReference type="InterPro" id="IPR036291">
    <property type="entry name" value="NAD(P)-bd_dom_sf"/>
</dbReference>
<name>A0ABN2MWB0_9PSEU</name>
<dbReference type="Proteomes" id="UP001500449">
    <property type="component" value="Unassembled WGS sequence"/>
</dbReference>
<comment type="caution">
    <text evidence="3">The sequence shown here is derived from an EMBL/GenBank/DDBJ whole genome shotgun (WGS) entry which is preliminary data.</text>
</comment>
<reference evidence="3 4" key="1">
    <citation type="journal article" date="2019" name="Int. J. Syst. Evol. Microbiol.">
        <title>The Global Catalogue of Microorganisms (GCM) 10K type strain sequencing project: providing services to taxonomists for standard genome sequencing and annotation.</title>
        <authorList>
            <consortium name="The Broad Institute Genomics Platform"/>
            <consortium name="The Broad Institute Genome Sequencing Center for Infectious Disease"/>
            <person name="Wu L."/>
            <person name="Ma J."/>
        </authorList>
    </citation>
    <scope>NUCLEOTIDE SEQUENCE [LARGE SCALE GENOMIC DNA]</scope>
    <source>
        <strain evidence="3 4">JCM 16009</strain>
    </source>
</reference>
<dbReference type="PROSITE" id="PS00061">
    <property type="entry name" value="ADH_SHORT"/>
    <property type="match status" value="1"/>
</dbReference>
<dbReference type="InterPro" id="IPR002347">
    <property type="entry name" value="SDR_fam"/>
</dbReference>
<keyword evidence="2" id="KW-0560">Oxidoreductase</keyword>
<accession>A0ABN2MWB0</accession>
<dbReference type="EMBL" id="BAAAQK010000005">
    <property type="protein sequence ID" value="GAA1839927.1"/>
    <property type="molecule type" value="Genomic_DNA"/>
</dbReference>